<protein>
    <submittedName>
        <fullName evidence="2">Uncharacterized protein</fullName>
    </submittedName>
</protein>
<dbReference type="STRING" id="1658172.A0A1B7NW71"/>
<accession>A0A1B7NW71</accession>
<name>A0A1B7NW71_9EURO</name>
<organism evidence="2 3">
    <name type="scientific">Emergomyces africanus</name>
    <dbReference type="NCBI Taxonomy" id="1955775"/>
    <lineage>
        <taxon>Eukaryota</taxon>
        <taxon>Fungi</taxon>
        <taxon>Dikarya</taxon>
        <taxon>Ascomycota</taxon>
        <taxon>Pezizomycotina</taxon>
        <taxon>Eurotiomycetes</taxon>
        <taxon>Eurotiomycetidae</taxon>
        <taxon>Onygenales</taxon>
        <taxon>Ajellomycetaceae</taxon>
        <taxon>Emergomyces</taxon>
    </lineage>
</organism>
<dbReference type="AlphaFoldDB" id="A0A1B7NW71"/>
<feature type="compositionally biased region" description="Low complexity" evidence="1">
    <location>
        <begin position="63"/>
        <end position="75"/>
    </location>
</feature>
<keyword evidence="3" id="KW-1185">Reference proteome</keyword>
<evidence type="ECO:0000313" key="2">
    <source>
        <dbReference type="EMBL" id="OAX81032.1"/>
    </source>
</evidence>
<dbReference type="Proteomes" id="UP000091918">
    <property type="component" value="Unassembled WGS sequence"/>
</dbReference>
<proteinExistence type="predicted"/>
<comment type="caution">
    <text evidence="2">The sequence shown here is derived from an EMBL/GenBank/DDBJ whole genome shotgun (WGS) entry which is preliminary data.</text>
</comment>
<dbReference type="OrthoDB" id="5424709at2759"/>
<gene>
    <name evidence="2" type="ORF">ACJ72_04626</name>
</gene>
<sequence>MTSNLISRFLPANSTASPSIYETIQQHDENSDPSDIEERAGMALDEENLGGPYQDYELEEALATASDTQSTTQSTPFLQQLSHKAPQGFLGKPKTPRKSRKWALSSPRPIEDDRDDDDVPASLLVEGDDDDGGTQGLAPLPPIILRTTISTIMMNIFRAHRREKLEITGIRRERISQYMLYPLE</sequence>
<evidence type="ECO:0000256" key="1">
    <source>
        <dbReference type="SAM" id="MobiDB-lite"/>
    </source>
</evidence>
<dbReference type="EMBL" id="LGUA01000562">
    <property type="protein sequence ID" value="OAX81032.1"/>
    <property type="molecule type" value="Genomic_DNA"/>
</dbReference>
<feature type="region of interest" description="Disordered" evidence="1">
    <location>
        <begin position="23"/>
        <end position="139"/>
    </location>
</feature>
<feature type="compositionally biased region" description="Basic and acidic residues" evidence="1">
    <location>
        <begin position="25"/>
        <end position="40"/>
    </location>
</feature>
<reference evidence="2 3" key="1">
    <citation type="submission" date="2015-07" db="EMBL/GenBank/DDBJ databases">
        <title>Emmonsia species relationships and genome sequence.</title>
        <authorList>
            <person name="Cuomo C.A."/>
            <person name="Schwartz I.S."/>
            <person name="Kenyon C."/>
            <person name="de Hoog G.S."/>
            <person name="Govender N.P."/>
            <person name="Botha A."/>
            <person name="Moreno L."/>
            <person name="de Vries M."/>
            <person name="Munoz J.F."/>
            <person name="Stielow J.B."/>
        </authorList>
    </citation>
    <scope>NUCLEOTIDE SEQUENCE [LARGE SCALE GENOMIC DNA]</scope>
    <source>
        <strain evidence="2 3">CBS 136260</strain>
    </source>
</reference>
<evidence type="ECO:0000313" key="3">
    <source>
        <dbReference type="Proteomes" id="UP000091918"/>
    </source>
</evidence>